<evidence type="ECO:0000259" key="1">
    <source>
        <dbReference type="Pfam" id="PF06742"/>
    </source>
</evidence>
<protein>
    <recommendedName>
        <fullName evidence="1">DUF1214 domain-containing protein</fullName>
    </recommendedName>
</protein>
<sequence>MTYGIMLGSQNYRISGLLAKIRQFNQPDVSSDRYRAASKLGLAGLAEGVYCPPPGINLTAATIAQNASISAAYSQNLIDVSNNWVISKVKCQGIFGIEYGCRAYRALYGHLGLKQSENLFIINKSDKLSLNATCSFLFTFFGKLSIKSTGFWSLTVYGTDPYLVPNELGRYVIGDRSTQLKYENGDSVYGDDGASVGNGTADGTFQVLLQRADISPPDNWTSNWLSAPAGSGKLLYSIRFYSPAKAFTNGDYTFPTVDTIPAIKA</sequence>
<gene>
    <name evidence="2" type="ORF">N0V91_003257</name>
</gene>
<dbReference type="AlphaFoldDB" id="A0A9W9D9H8"/>
<dbReference type="EMBL" id="JAPEVA010000015">
    <property type="protein sequence ID" value="KAJ4408604.1"/>
    <property type="molecule type" value="Genomic_DNA"/>
</dbReference>
<feature type="domain" description="DUF1214" evidence="1">
    <location>
        <begin position="125"/>
        <end position="244"/>
    </location>
</feature>
<dbReference type="Gene3D" id="2.60.120.600">
    <property type="entry name" value="Domain of unknown function DUF1214, C-terminal domain"/>
    <property type="match status" value="1"/>
</dbReference>
<proteinExistence type="predicted"/>
<comment type="caution">
    <text evidence="2">The sequence shown here is derived from an EMBL/GenBank/DDBJ whole genome shotgun (WGS) entry which is preliminary data.</text>
</comment>
<organism evidence="2 3">
    <name type="scientific">Didymella pomorum</name>
    <dbReference type="NCBI Taxonomy" id="749634"/>
    <lineage>
        <taxon>Eukaryota</taxon>
        <taxon>Fungi</taxon>
        <taxon>Dikarya</taxon>
        <taxon>Ascomycota</taxon>
        <taxon>Pezizomycotina</taxon>
        <taxon>Dothideomycetes</taxon>
        <taxon>Pleosporomycetidae</taxon>
        <taxon>Pleosporales</taxon>
        <taxon>Pleosporineae</taxon>
        <taxon>Didymellaceae</taxon>
        <taxon>Didymella</taxon>
    </lineage>
</organism>
<keyword evidence="3" id="KW-1185">Reference proteome</keyword>
<evidence type="ECO:0000313" key="3">
    <source>
        <dbReference type="Proteomes" id="UP001140510"/>
    </source>
</evidence>
<evidence type="ECO:0000313" key="2">
    <source>
        <dbReference type="EMBL" id="KAJ4408604.1"/>
    </source>
</evidence>
<dbReference type="PANTHER" id="PTHR36509">
    <property type="entry name" value="BLL3101 PROTEIN"/>
    <property type="match status" value="1"/>
</dbReference>
<accession>A0A9W9D9H8</accession>
<dbReference type="InterPro" id="IPR010621">
    <property type="entry name" value="DUF1214"/>
</dbReference>
<dbReference type="Proteomes" id="UP001140510">
    <property type="component" value="Unassembled WGS sequence"/>
</dbReference>
<reference evidence="2" key="1">
    <citation type="submission" date="2022-10" db="EMBL/GenBank/DDBJ databases">
        <title>Tapping the CABI collections for fungal endophytes: first genome assemblies for Collariella, Neodidymelliopsis, Ascochyta clinopodiicola, Didymella pomorum, Didymosphaeria variabile, Neocosmospora piperis and Neocucurbitaria cava.</title>
        <authorList>
            <person name="Hill R."/>
        </authorList>
    </citation>
    <scope>NUCLEOTIDE SEQUENCE</scope>
    <source>
        <strain evidence="2">IMI 355091</strain>
    </source>
</reference>
<dbReference type="OrthoDB" id="2018906at2759"/>
<dbReference type="SUPFAM" id="SSF160935">
    <property type="entry name" value="VPA0735-like"/>
    <property type="match status" value="1"/>
</dbReference>
<dbReference type="InterPro" id="IPR037049">
    <property type="entry name" value="DUF1214_C_sf"/>
</dbReference>
<dbReference type="PANTHER" id="PTHR36509:SF2">
    <property type="entry name" value="BLL3101 PROTEIN"/>
    <property type="match status" value="1"/>
</dbReference>
<dbReference type="Pfam" id="PF06742">
    <property type="entry name" value="DUF1214"/>
    <property type="match status" value="1"/>
</dbReference>
<name>A0A9W9D9H8_9PLEO</name>